<dbReference type="GO" id="GO:0006265">
    <property type="term" value="P:DNA topological change"/>
    <property type="evidence" value="ECO:0007669"/>
    <property type="project" value="InterPro"/>
</dbReference>
<evidence type="ECO:0000256" key="6">
    <source>
        <dbReference type="ARBA" id="ARBA00023235"/>
    </source>
</evidence>
<dbReference type="GO" id="GO:0003677">
    <property type="term" value="F:DNA binding"/>
    <property type="evidence" value="ECO:0007669"/>
    <property type="project" value="UniProtKB-KW"/>
</dbReference>
<dbReference type="GO" id="GO:0003917">
    <property type="term" value="F:DNA topoisomerase type I (single strand cut, ATP-independent) activity"/>
    <property type="evidence" value="ECO:0007669"/>
    <property type="project" value="UniProtKB-EC"/>
</dbReference>
<dbReference type="SUPFAM" id="SSF56349">
    <property type="entry name" value="DNA breaking-rejoining enzymes"/>
    <property type="match status" value="1"/>
</dbReference>
<evidence type="ECO:0000313" key="10">
    <source>
        <dbReference type="Proteomes" id="UP000184221"/>
    </source>
</evidence>
<comment type="similarity">
    <text evidence="2">Belongs to the type IB topoisomerase family.</text>
</comment>
<dbReference type="InterPro" id="IPR013500">
    <property type="entry name" value="TopoI_cat_euk"/>
</dbReference>
<dbReference type="InterPro" id="IPR035447">
    <property type="entry name" value="DNA_topo_I_N_sf"/>
</dbReference>
<keyword evidence="4" id="KW-0799">Topoisomerase</keyword>
<organism evidence="9 10">
    <name type="scientific">Marivita hallyeonensis</name>
    <dbReference type="NCBI Taxonomy" id="996342"/>
    <lineage>
        <taxon>Bacteria</taxon>
        <taxon>Pseudomonadati</taxon>
        <taxon>Pseudomonadota</taxon>
        <taxon>Alphaproteobacteria</taxon>
        <taxon>Rhodobacterales</taxon>
        <taxon>Roseobacteraceae</taxon>
        <taxon>Marivita</taxon>
    </lineage>
</organism>
<dbReference type="InterPro" id="IPR049331">
    <property type="entry name" value="Top1B_N_bact"/>
</dbReference>
<dbReference type="Proteomes" id="UP000184221">
    <property type="component" value="Unassembled WGS sequence"/>
</dbReference>
<dbReference type="EMBL" id="FQXC01000001">
    <property type="protein sequence ID" value="SHG74571.1"/>
    <property type="molecule type" value="Genomic_DNA"/>
</dbReference>
<evidence type="ECO:0000313" key="9">
    <source>
        <dbReference type="EMBL" id="SHG74571.1"/>
    </source>
</evidence>
<evidence type="ECO:0000259" key="8">
    <source>
        <dbReference type="Pfam" id="PF21338"/>
    </source>
</evidence>
<dbReference type="SUPFAM" id="SSF55869">
    <property type="entry name" value="DNA topoisomerase I domain"/>
    <property type="match status" value="1"/>
</dbReference>
<dbReference type="EC" id="5.6.2.1" evidence="3"/>
<gene>
    <name evidence="9" type="ORF">SAMN05443551_0457</name>
</gene>
<evidence type="ECO:0000256" key="3">
    <source>
        <dbReference type="ARBA" id="ARBA00012891"/>
    </source>
</evidence>
<feature type="domain" description="DNA topoisomerase IB N-terminal" evidence="8">
    <location>
        <begin position="31"/>
        <end position="79"/>
    </location>
</feature>
<sequence length="337" mass="37759">MWRCLCMSIAPQLEYYPDSRPGITRKRHGKGFTYIAPDGTRIDNRSERERLSGLGVPPAWEDVWMCPLDKGHLQATGRDVKARKQYRYHPDWSSFRSERKFAHLVRFGEKLPGLRRRILRDLRNAEAGDHEFAIAAVLALIDRASLRVGTSDYARDNKTFGATTLRSRHVSLGKGALELNYRGKGGAKVHKSLRDQTLNRVLSRLDDLPGPELMSWIDDNDNIRTVTSGEVNDFLTTYLDDGALTAKTFRTWNGSVEALSVALNSEAPTIKAMSEAAAERLSNTPAIARSSYIHPAVIALSESDAKYRAELRKAAEDQDGLRRAEAELLHLLRAEAS</sequence>
<dbReference type="AlphaFoldDB" id="A0A1M5MBH6"/>
<comment type="catalytic activity">
    <reaction evidence="1">
        <text>ATP-independent breakage of single-stranded DNA, followed by passage and rejoining.</text>
        <dbReference type="EC" id="5.6.2.1"/>
    </reaction>
</comment>
<evidence type="ECO:0000259" key="7">
    <source>
        <dbReference type="Pfam" id="PF01028"/>
    </source>
</evidence>
<dbReference type="InterPro" id="IPR014711">
    <property type="entry name" value="TopoI_cat_a-hlx-sub_euk"/>
</dbReference>
<protein>
    <recommendedName>
        <fullName evidence="3">DNA topoisomerase</fullName>
        <ecNumber evidence="3">5.6.2.1</ecNumber>
    </recommendedName>
</protein>
<dbReference type="InterPro" id="IPR011010">
    <property type="entry name" value="DNA_brk_join_enz"/>
</dbReference>
<reference evidence="9 10" key="1">
    <citation type="submission" date="2016-11" db="EMBL/GenBank/DDBJ databases">
        <authorList>
            <person name="Jaros S."/>
            <person name="Januszkiewicz K."/>
            <person name="Wedrychowicz H."/>
        </authorList>
    </citation>
    <scope>NUCLEOTIDE SEQUENCE [LARGE SCALE GENOMIC DNA]</scope>
    <source>
        <strain evidence="9 10">DSM 29431</strain>
    </source>
</reference>
<keyword evidence="6 9" id="KW-0413">Isomerase</keyword>
<evidence type="ECO:0000256" key="1">
    <source>
        <dbReference type="ARBA" id="ARBA00000213"/>
    </source>
</evidence>
<name>A0A1M5MBH6_9RHOB</name>
<evidence type="ECO:0000256" key="2">
    <source>
        <dbReference type="ARBA" id="ARBA00006645"/>
    </source>
</evidence>
<evidence type="ECO:0000256" key="5">
    <source>
        <dbReference type="ARBA" id="ARBA00023125"/>
    </source>
</evidence>
<dbReference type="Gene3D" id="3.30.66.10">
    <property type="entry name" value="DNA topoisomerase I domain"/>
    <property type="match status" value="1"/>
</dbReference>
<feature type="domain" description="DNA topoisomerase I catalytic core eukaryotic-type" evidence="7">
    <location>
        <begin position="97"/>
        <end position="265"/>
    </location>
</feature>
<dbReference type="PRINTS" id="PR00416">
    <property type="entry name" value="EUTPISMRASEI"/>
</dbReference>
<dbReference type="Gene3D" id="1.10.132.120">
    <property type="match status" value="1"/>
</dbReference>
<accession>A0A1M5MBH6</accession>
<dbReference type="Pfam" id="PF21338">
    <property type="entry name" value="Top1B_N_bact"/>
    <property type="match status" value="1"/>
</dbReference>
<dbReference type="PROSITE" id="PS52038">
    <property type="entry name" value="TOPO_IB_2"/>
    <property type="match status" value="1"/>
</dbReference>
<dbReference type="Pfam" id="PF01028">
    <property type="entry name" value="Topoisom_I"/>
    <property type="match status" value="1"/>
</dbReference>
<proteinExistence type="inferred from homology"/>
<evidence type="ECO:0000256" key="4">
    <source>
        <dbReference type="ARBA" id="ARBA00023029"/>
    </source>
</evidence>
<dbReference type="STRING" id="996342.SAMN05443551_0457"/>
<dbReference type="InterPro" id="IPR001631">
    <property type="entry name" value="TopoI"/>
</dbReference>
<dbReference type="Gene3D" id="3.90.15.10">
    <property type="entry name" value="Topoisomerase I, Chain A, domain 3"/>
    <property type="match status" value="1"/>
</dbReference>
<keyword evidence="5" id="KW-0238">DNA-binding</keyword>
<keyword evidence="10" id="KW-1185">Reference proteome</keyword>